<dbReference type="Proteomes" id="UP000694005">
    <property type="component" value="Chromosome A02"/>
</dbReference>
<dbReference type="EMBL" id="LS974618">
    <property type="protein sequence ID" value="CAG7894612.1"/>
    <property type="molecule type" value="Genomic_DNA"/>
</dbReference>
<dbReference type="Gramene" id="A02p35640.2_BraZ1">
    <property type="protein sequence ID" value="A02p35640.2_BraZ1.CDS"/>
    <property type="gene ID" value="A02g35640.2_BraZ1"/>
</dbReference>
<reference evidence="2 3" key="1">
    <citation type="submission" date="2021-07" db="EMBL/GenBank/DDBJ databases">
        <authorList>
            <consortium name="Genoscope - CEA"/>
            <person name="William W."/>
        </authorList>
    </citation>
    <scope>NUCLEOTIDE SEQUENCE [LARGE SCALE GENOMIC DNA]</scope>
</reference>
<feature type="transmembrane region" description="Helical" evidence="1">
    <location>
        <begin position="172"/>
        <end position="191"/>
    </location>
</feature>
<proteinExistence type="predicted"/>
<gene>
    <name evidence="2" type="ORF">BRAPAZ1V2_A02P35640.2</name>
</gene>
<name>A0A8D9M1T1_BRACM</name>
<keyword evidence="1" id="KW-1133">Transmembrane helix</keyword>
<keyword evidence="1" id="KW-0812">Transmembrane</keyword>
<feature type="transmembrane region" description="Helical" evidence="1">
    <location>
        <begin position="333"/>
        <end position="362"/>
    </location>
</feature>
<sequence length="368" mass="40814">PTSLRRKTQEELKSLLPYKTMYRLWKKPKSGRLSRFMSEFQQSPKRGGSLVVQTGFPASLIDLFVKNRDRLKKSSSKTKRIQRQIQTAPNASLPVNKDARLEKPVARKSIRNKIENVNLVDGGLTAEKNKLGNKPTSHKSGCVCSGGNVAFMLMAFRVLIVVVLTLNTKKKLTIGITLTAFALLLAELVAARVVTRFKHCNTDAPRQKPLASTHVKNVILCEKVETFDDSKDETELTTVTENSSSKDLRVRELLLKDEKSSSKSSKLKSKIMKKLRTYSKKKKKATVIKEEESLSDVSSLVSKNKSDIIESARDEEKSCPPLIESKGDSMNGIVVIVIVLTGLLSGKIVAIGLTLSCLYLRLGTAKNI</sequence>
<dbReference type="AlphaFoldDB" id="A0A8D9M1T1"/>
<dbReference type="PANTHER" id="PTHR36381">
    <property type="entry name" value="ETHYLENE-REGULATED TRANSCRIPT 2 (ERT2)"/>
    <property type="match status" value="1"/>
</dbReference>
<accession>A0A8D9M1T1</accession>
<feature type="transmembrane region" description="Helical" evidence="1">
    <location>
        <begin position="149"/>
        <end position="166"/>
    </location>
</feature>
<feature type="non-terminal residue" evidence="2">
    <location>
        <position position="1"/>
    </location>
</feature>
<organism evidence="2 3">
    <name type="scientific">Brassica campestris</name>
    <name type="common">Field mustard</name>
    <dbReference type="NCBI Taxonomy" id="3711"/>
    <lineage>
        <taxon>Eukaryota</taxon>
        <taxon>Viridiplantae</taxon>
        <taxon>Streptophyta</taxon>
        <taxon>Embryophyta</taxon>
        <taxon>Tracheophyta</taxon>
        <taxon>Spermatophyta</taxon>
        <taxon>Magnoliopsida</taxon>
        <taxon>eudicotyledons</taxon>
        <taxon>Gunneridae</taxon>
        <taxon>Pentapetalae</taxon>
        <taxon>rosids</taxon>
        <taxon>malvids</taxon>
        <taxon>Brassicales</taxon>
        <taxon>Brassicaceae</taxon>
        <taxon>Brassiceae</taxon>
        <taxon>Brassica</taxon>
    </lineage>
</organism>
<dbReference type="PANTHER" id="PTHR36381:SF6">
    <property type="entry name" value="ETHYLENE-RESPONSIVE NUCLEAR PROTEIN"/>
    <property type="match status" value="1"/>
</dbReference>
<protein>
    <submittedName>
        <fullName evidence="2">Uncharacterized protein</fullName>
    </submittedName>
</protein>
<evidence type="ECO:0000313" key="2">
    <source>
        <dbReference type="EMBL" id="CAG7894612.1"/>
    </source>
</evidence>
<evidence type="ECO:0000256" key="1">
    <source>
        <dbReference type="SAM" id="Phobius"/>
    </source>
</evidence>
<evidence type="ECO:0000313" key="3">
    <source>
        <dbReference type="Proteomes" id="UP000694005"/>
    </source>
</evidence>
<keyword evidence="1" id="KW-0472">Membrane</keyword>